<protein>
    <recommendedName>
        <fullName evidence="1">PAS domain-containing protein</fullName>
    </recommendedName>
</protein>
<evidence type="ECO:0000313" key="2">
    <source>
        <dbReference type="EMBL" id="GAH08810.1"/>
    </source>
</evidence>
<dbReference type="PROSITE" id="PS50112">
    <property type="entry name" value="PAS"/>
    <property type="match status" value="1"/>
</dbReference>
<dbReference type="Gene3D" id="3.30.450.20">
    <property type="entry name" value="PAS domain"/>
    <property type="match status" value="1"/>
</dbReference>
<dbReference type="SMART" id="SM00091">
    <property type="entry name" value="PAS"/>
    <property type="match status" value="1"/>
</dbReference>
<gene>
    <name evidence="2" type="ORF">S01H4_53849</name>
</gene>
<feature type="non-terminal residue" evidence="2">
    <location>
        <position position="136"/>
    </location>
</feature>
<dbReference type="CDD" id="cd00130">
    <property type="entry name" value="PAS"/>
    <property type="match status" value="1"/>
</dbReference>
<dbReference type="InterPro" id="IPR000014">
    <property type="entry name" value="PAS"/>
</dbReference>
<reference evidence="2" key="1">
    <citation type="journal article" date="2014" name="Front. Microbiol.">
        <title>High frequency of phylogenetically diverse reductive dehalogenase-homologous genes in deep subseafloor sedimentary metagenomes.</title>
        <authorList>
            <person name="Kawai M."/>
            <person name="Futagami T."/>
            <person name="Toyoda A."/>
            <person name="Takaki Y."/>
            <person name="Nishi S."/>
            <person name="Hori S."/>
            <person name="Arai W."/>
            <person name="Tsubouchi T."/>
            <person name="Morono Y."/>
            <person name="Uchiyama I."/>
            <person name="Ito T."/>
            <person name="Fujiyama A."/>
            <person name="Inagaki F."/>
            <person name="Takami H."/>
        </authorList>
    </citation>
    <scope>NUCLEOTIDE SEQUENCE</scope>
    <source>
        <strain evidence="2">Expedition CK06-06</strain>
    </source>
</reference>
<dbReference type="NCBIfam" id="TIGR00229">
    <property type="entry name" value="sensory_box"/>
    <property type="match status" value="1"/>
</dbReference>
<evidence type="ECO:0000259" key="1">
    <source>
        <dbReference type="PROSITE" id="PS50112"/>
    </source>
</evidence>
<proteinExistence type="predicted"/>
<dbReference type="Pfam" id="PF13426">
    <property type="entry name" value="PAS_9"/>
    <property type="match status" value="1"/>
</dbReference>
<dbReference type="SUPFAM" id="SSF55785">
    <property type="entry name" value="PYP-like sensor domain (PAS domain)"/>
    <property type="match status" value="1"/>
</dbReference>
<dbReference type="InterPro" id="IPR035965">
    <property type="entry name" value="PAS-like_dom_sf"/>
</dbReference>
<feature type="domain" description="PAS" evidence="1">
    <location>
        <begin position="37"/>
        <end position="84"/>
    </location>
</feature>
<comment type="caution">
    <text evidence="2">The sequence shown here is derived from an EMBL/GenBank/DDBJ whole genome shotgun (WGS) entry which is preliminary data.</text>
</comment>
<name>X1DKJ1_9ZZZZ</name>
<dbReference type="AlphaFoldDB" id="X1DKJ1"/>
<dbReference type="EMBL" id="BART01030929">
    <property type="protein sequence ID" value="GAH08810.1"/>
    <property type="molecule type" value="Genomic_DNA"/>
</dbReference>
<organism evidence="2">
    <name type="scientific">marine sediment metagenome</name>
    <dbReference type="NCBI Taxonomy" id="412755"/>
    <lineage>
        <taxon>unclassified sequences</taxon>
        <taxon>metagenomes</taxon>
        <taxon>ecological metagenomes</taxon>
    </lineage>
</organism>
<accession>X1DKJ1</accession>
<sequence>MLIRSIKYAIERKKLETERIKSEERFKLLSDASFEGVVISRNGIVLDVNKHFSNILGAEREDVIGKKITEFVAPEHKDLVSDNLIKNREEPYEHIAQKKDGTYFPVEIHGRTLPNNGLRLTAIRDMTRYKDAEKTI</sequence>